<dbReference type="InterPro" id="IPR036388">
    <property type="entry name" value="WH-like_DNA-bd_sf"/>
</dbReference>
<dbReference type="InterPro" id="IPR029063">
    <property type="entry name" value="SAM-dependent_MTases_sf"/>
</dbReference>
<evidence type="ECO:0000313" key="7">
    <source>
        <dbReference type="Proteomes" id="UP001291653"/>
    </source>
</evidence>
<keyword evidence="2" id="KW-0808">Transferase</keyword>
<dbReference type="PANTHER" id="PTHR43712">
    <property type="entry name" value="PUTATIVE (AFU_ORTHOLOGUE AFUA_4G14580)-RELATED"/>
    <property type="match status" value="1"/>
</dbReference>
<evidence type="ECO:0000313" key="6">
    <source>
        <dbReference type="EMBL" id="GLF95498.1"/>
    </source>
</evidence>
<dbReference type="PROSITE" id="PS51683">
    <property type="entry name" value="SAM_OMT_II"/>
    <property type="match status" value="1"/>
</dbReference>
<dbReference type="Gene3D" id="1.10.10.10">
    <property type="entry name" value="Winged helix-like DNA-binding domain superfamily/Winged helix DNA-binding domain"/>
    <property type="match status" value="1"/>
</dbReference>
<dbReference type="RefSeq" id="WP_323447558.1">
    <property type="nucleotide sequence ID" value="NZ_BSBI01000005.1"/>
</dbReference>
<evidence type="ECO:0000259" key="5">
    <source>
        <dbReference type="Pfam" id="PF08100"/>
    </source>
</evidence>
<sequence length="345" mass="37061">MPATSAPSRNPDLMQLYHMGGPWIGQTMYVAAELGLADHLGPEPRSVAELAALTGADEDVLYRFCRVLAAMGALHAHPGRRFSLTEAGGILRSDAPGGFRYGVMLQSGACFRAWTEVMHTVRTGRPAFDKVHGAAYYDYLEANPAENELFNRAMGVTSLAPAVAALERYDFSGIGRLVDVGGGVGTLLAAVLRMNPGMTGVVQDLATVTAEAPDHLAEQGVEGRVEVVSASFFDSVVPGADAYVLSRVLHNWSDEDCLRILGRVHEAMPPHARLIVVDSVVPDGGGLHPSMLADLFMMVILGGKERTEQDWRELLDAAGFRMTRAVQAENTGDTLVHALVEAVRR</sequence>
<feature type="domain" description="O-methyltransferase C-terminal" evidence="4">
    <location>
        <begin position="114"/>
        <end position="321"/>
    </location>
</feature>
<dbReference type="GO" id="GO:0032259">
    <property type="term" value="P:methylation"/>
    <property type="evidence" value="ECO:0007669"/>
    <property type="project" value="UniProtKB-KW"/>
</dbReference>
<reference evidence="6 7" key="1">
    <citation type="submission" date="2022-10" db="EMBL/GenBank/DDBJ databases">
        <title>Draft genome sequence of Streptomyces sp. YSPA8.</title>
        <authorList>
            <person name="Moriuchi R."/>
            <person name="Dohra H."/>
            <person name="Yamamura H."/>
            <person name="Kodani S."/>
        </authorList>
    </citation>
    <scope>NUCLEOTIDE SEQUENCE [LARGE SCALE GENOMIC DNA]</scope>
    <source>
        <strain evidence="6 7">YSPA8</strain>
    </source>
</reference>
<dbReference type="EMBL" id="BSBI01000005">
    <property type="protein sequence ID" value="GLF95498.1"/>
    <property type="molecule type" value="Genomic_DNA"/>
</dbReference>
<evidence type="ECO:0000256" key="2">
    <source>
        <dbReference type="ARBA" id="ARBA00022679"/>
    </source>
</evidence>
<name>A0ABQ5NZA9_9ACTN</name>
<dbReference type="Gene3D" id="1.10.287.1350">
    <property type="match status" value="1"/>
</dbReference>
<dbReference type="SUPFAM" id="SSF53335">
    <property type="entry name" value="S-adenosyl-L-methionine-dependent methyltransferases"/>
    <property type="match status" value="1"/>
</dbReference>
<dbReference type="Proteomes" id="UP001291653">
    <property type="component" value="Unassembled WGS sequence"/>
</dbReference>
<dbReference type="InterPro" id="IPR036390">
    <property type="entry name" value="WH_DNA-bd_sf"/>
</dbReference>
<comment type="caution">
    <text evidence="6">The sequence shown here is derived from an EMBL/GenBank/DDBJ whole genome shotgun (WGS) entry which is preliminary data.</text>
</comment>
<dbReference type="InterPro" id="IPR016461">
    <property type="entry name" value="COMT-like"/>
</dbReference>
<dbReference type="SUPFAM" id="SSF46785">
    <property type="entry name" value="Winged helix' DNA-binding domain"/>
    <property type="match status" value="1"/>
</dbReference>
<gene>
    <name evidence="6" type="ORF">SYYSPA8_14395</name>
</gene>
<keyword evidence="7" id="KW-1185">Reference proteome</keyword>
<protein>
    <submittedName>
        <fullName evidence="6">Methyltransferase</fullName>
    </submittedName>
</protein>
<dbReference type="PIRSF" id="PIRSF005739">
    <property type="entry name" value="O-mtase"/>
    <property type="match status" value="1"/>
</dbReference>
<dbReference type="CDD" id="cd02440">
    <property type="entry name" value="AdoMet_MTases"/>
    <property type="match status" value="1"/>
</dbReference>
<keyword evidence="3" id="KW-0949">S-adenosyl-L-methionine</keyword>
<accession>A0ABQ5NZA9</accession>
<dbReference type="InterPro" id="IPR012967">
    <property type="entry name" value="COMT_dimerisation"/>
</dbReference>
<feature type="domain" description="O-methyltransferase dimerisation" evidence="5">
    <location>
        <begin position="18"/>
        <end position="89"/>
    </location>
</feature>
<evidence type="ECO:0000256" key="3">
    <source>
        <dbReference type="ARBA" id="ARBA00022691"/>
    </source>
</evidence>
<evidence type="ECO:0000259" key="4">
    <source>
        <dbReference type="Pfam" id="PF00891"/>
    </source>
</evidence>
<dbReference type="PANTHER" id="PTHR43712:SF2">
    <property type="entry name" value="O-METHYLTRANSFERASE CICE"/>
    <property type="match status" value="1"/>
</dbReference>
<dbReference type="Pfam" id="PF00891">
    <property type="entry name" value="Methyltransf_2"/>
    <property type="match status" value="1"/>
</dbReference>
<proteinExistence type="predicted"/>
<evidence type="ECO:0000256" key="1">
    <source>
        <dbReference type="ARBA" id="ARBA00022603"/>
    </source>
</evidence>
<dbReference type="GO" id="GO:0008168">
    <property type="term" value="F:methyltransferase activity"/>
    <property type="evidence" value="ECO:0007669"/>
    <property type="project" value="UniProtKB-KW"/>
</dbReference>
<organism evidence="6 7">
    <name type="scientific">Streptomyces yaizuensis</name>
    <dbReference type="NCBI Taxonomy" id="2989713"/>
    <lineage>
        <taxon>Bacteria</taxon>
        <taxon>Bacillati</taxon>
        <taxon>Actinomycetota</taxon>
        <taxon>Actinomycetes</taxon>
        <taxon>Kitasatosporales</taxon>
        <taxon>Streptomycetaceae</taxon>
        <taxon>Streptomyces</taxon>
    </lineage>
</organism>
<dbReference type="Pfam" id="PF08100">
    <property type="entry name" value="Dimerisation"/>
    <property type="match status" value="1"/>
</dbReference>
<keyword evidence="1 6" id="KW-0489">Methyltransferase</keyword>
<dbReference type="InterPro" id="IPR001077">
    <property type="entry name" value="COMT_C"/>
</dbReference>
<dbReference type="Gene3D" id="3.40.50.150">
    <property type="entry name" value="Vaccinia Virus protein VP39"/>
    <property type="match status" value="1"/>
</dbReference>